<dbReference type="GO" id="GO:0033980">
    <property type="term" value="F:phosphonopyruvate decarboxylase activity"/>
    <property type="evidence" value="ECO:0007669"/>
    <property type="project" value="InterPro"/>
</dbReference>
<protein>
    <submittedName>
        <fullName evidence="7">Phosphonopyruvate decarboxylase</fullName>
    </submittedName>
</protein>
<dbReference type="Gene3D" id="3.40.50.970">
    <property type="match status" value="2"/>
</dbReference>
<dbReference type="Pfam" id="PF02775">
    <property type="entry name" value="TPP_enzyme_C"/>
    <property type="match status" value="1"/>
</dbReference>
<dbReference type="RefSeq" id="WP_079703215.1">
    <property type="nucleotide sequence ID" value="NZ_FUYR01000002.1"/>
</dbReference>
<feature type="domain" description="Thiamine pyrophosphate enzyme N-terminal TPP-binding" evidence="6">
    <location>
        <begin position="8"/>
        <end position="119"/>
    </location>
</feature>
<evidence type="ECO:0000256" key="2">
    <source>
        <dbReference type="ARBA" id="ARBA00023052"/>
    </source>
</evidence>
<dbReference type="AlphaFoldDB" id="A0A1T5DYD0"/>
<keyword evidence="2" id="KW-0786">Thiamine pyrophosphate</keyword>
<accession>A0A1T5DYD0</accession>
<dbReference type="InterPro" id="IPR029061">
    <property type="entry name" value="THDP-binding"/>
</dbReference>
<dbReference type="Proteomes" id="UP000189981">
    <property type="component" value="Unassembled WGS sequence"/>
</dbReference>
<dbReference type="SUPFAM" id="SSF52518">
    <property type="entry name" value="Thiamin diphosphate-binding fold (THDP-binding)"/>
    <property type="match status" value="2"/>
</dbReference>
<reference evidence="8" key="1">
    <citation type="submission" date="2017-02" db="EMBL/GenBank/DDBJ databases">
        <authorList>
            <person name="Varghese N."/>
            <person name="Submissions S."/>
        </authorList>
    </citation>
    <scope>NUCLEOTIDE SEQUENCE [LARGE SCALE GENOMIC DNA]</scope>
    <source>
        <strain evidence="8">DSM 22385</strain>
    </source>
</reference>
<sequence>MISPQEFLNILRENGFGLFCGVPDSLLKNLCACIDETIDRRLHIITANEGNALALASGYYLASGKTGCVYLQNSGLGNLINPLTSLSDAEVYQIPVLLIVGWRGEPGEKDEPQHIKQGKITKSQLELLDIPYYIVDSDCNIQSVLSAANKELKERNSPVALLVKSGTFIEYVLKESPQTGTLKREEALSVLLGLTKPKDIIIAATGKTSREIFEIRNMLGQAQTDFLTVGAMGHNLSIALGAAIAQPSRRVICIDGDGSMLMHMGSLAIAGNSKNSNLVYIVLNNAAHESVGGQPTVAGDMDLSKISEGCGYSGYFQAVDVETIKKYWAEIEQTAGPVLFEIKITTGSRPDLGRPSGTPKENKQKFMKHAAYGTE</sequence>
<dbReference type="GO" id="GO:0032923">
    <property type="term" value="P:organic phosphonate biosynthetic process"/>
    <property type="evidence" value="ECO:0007669"/>
    <property type="project" value="InterPro"/>
</dbReference>
<keyword evidence="1" id="KW-0210">Decarboxylase</keyword>
<evidence type="ECO:0000256" key="4">
    <source>
        <dbReference type="SAM" id="MobiDB-lite"/>
    </source>
</evidence>
<keyword evidence="3" id="KW-0456">Lyase</keyword>
<evidence type="ECO:0000313" key="7">
    <source>
        <dbReference type="EMBL" id="SKB76691.1"/>
    </source>
</evidence>
<evidence type="ECO:0000256" key="3">
    <source>
        <dbReference type="ARBA" id="ARBA00023239"/>
    </source>
</evidence>
<evidence type="ECO:0000259" key="5">
    <source>
        <dbReference type="Pfam" id="PF02775"/>
    </source>
</evidence>
<dbReference type="InterPro" id="IPR012001">
    <property type="entry name" value="Thiamin_PyroP_enz_TPP-bd_dom"/>
</dbReference>
<name>A0A1T5DYD0_9SPHI</name>
<keyword evidence="8" id="KW-1185">Reference proteome</keyword>
<dbReference type="FunFam" id="3.40.50.970:FF:000100">
    <property type="entry name" value="Putative phosphonopyruvate decarboxylase"/>
    <property type="match status" value="1"/>
</dbReference>
<dbReference type="InterPro" id="IPR051818">
    <property type="entry name" value="TPP_dependent_decarboxylase"/>
</dbReference>
<dbReference type="InterPro" id="IPR017684">
    <property type="entry name" value="Phosphono-pyrv_decarboxylase"/>
</dbReference>
<dbReference type="Pfam" id="PF02776">
    <property type="entry name" value="TPP_enzyme_N"/>
    <property type="match status" value="1"/>
</dbReference>
<evidence type="ECO:0000259" key="6">
    <source>
        <dbReference type="Pfam" id="PF02776"/>
    </source>
</evidence>
<dbReference type="InterPro" id="IPR011766">
    <property type="entry name" value="TPP_enzyme_TPP-bd"/>
</dbReference>
<keyword evidence="7" id="KW-0670">Pyruvate</keyword>
<gene>
    <name evidence="7" type="ORF">SAMN05661099_2739</name>
</gene>
<dbReference type="PANTHER" id="PTHR42818:SF1">
    <property type="entry name" value="SULFOPYRUVATE DECARBOXYLASE"/>
    <property type="match status" value="1"/>
</dbReference>
<dbReference type="EMBL" id="FUYR01000002">
    <property type="protein sequence ID" value="SKB76691.1"/>
    <property type="molecule type" value="Genomic_DNA"/>
</dbReference>
<evidence type="ECO:0000313" key="8">
    <source>
        <dbReference type="Proteomes" id="UP000189981"/>
    </source>
</evidence>
<feature type="region of interest" description="Disordered" evidence="4">
    <location>
        <begin position="349"/>
        <end position="375"/>
    </location>
</feature>
<feature type="domain" description="Thiamine pyrophosphate enzyme TPP-binding" evidence="5">
    <location>
        <begin position="227"/>
        <end position="342"/>
    </location>
</feature>
<dbReference type="GO" id="GO:0000287">
    <property type="term" value="F:magnesium ion binding"/>
    <property type="evidence" value="ECO:0007669"/>
    <property type="project" value="InterPro"/>
</dbReference>
<proteinExistence type="predicted"/>
<dbReference type="NCBIfam" id="TIGR03297">
    <property type="entry name" value="Ppyr-DeCO2ase"/>
    <property type="match status" value="1"/>
</dbReference>
<dbReference type="STRING" id="572036.SAMN05661099_2739"/>
<dbReference type="PROSITE" id="PS00187">
    <property type="entry name" value="TPP_ENZYMES"/>
    <property type="match status" value="1"/>
</dbReference>
<dbReference type="GO" id="GO:0030976">
    <property type="term" value="F:thiamine pyrophosphate binding"/>
    <property type="evidence" value="ECO:0007669"/>
    <property type="project" value="InterPro"/>
</dbReference>
<organism evidence="7 8">
    <name type="scientific">Daejeonella lutea</name>
    <dbReference type="NCBI Taxonomy" id="572036"/>
    <lineage>
        <taxon>Bacteria</taxon>
        <taxon>Pseudomonadati</taxon>
        <taxon>Bacteroidota</taxon>
        <taxon>Sphingobacteriia</taxon>
        <taxon>Sphingobacteriales</taxon>
        <taxon>Sphingobacteriaceae</taxon>
        <taxon>Daejeonella</taxon>
    </lineage>
</organism>
<evidence type="ECO:0000256" key="1">
    <source>
        <dbReference type="ARBA" id="ARBA00022793"/>
    </source>
</evidence>
<dbReference type="OrthoDB" id="4494979at2"/>
<dbReference type="CDD" id="cd07035">
    <property type="entry name" value="TPP_PYR_POX_like"/>
    <property type="match status" value="1"/>
</dbReference>
<dbReference type="PANTHER" id="PTHR42818">
    <property type="entry name" value="SULFOPYRUVATE DECARBOXYLASE SUBUNIT ALPHA"/>
    <property type="match status" value="1"/>
</dbReference>
<dbReference type="InterPro" id="IPR000399">
    <property type="entry name" value="TPP-bd_CS"/>
</dbReference>